<evidence type="ECO:0000256" key="6">
    <source>
        <dbReference type="ARBA" id="ARBA00022989"/>
    </source>
</evidence>
<evidence type="ECO:0000256" key="10">
    <source>
        <dbReference type="SAM" id="Phobius"/>
    </source>
</evidence>
<feature type="region of interest" description="Disordered" evidence="9">
    <location>
        <begin position="524"/>
        <end position="578"/>
    </location>
</feature>
<protein>
    <recommendedName>
        <fullName evidence="4">Ribosome biogenesis protein SLX9</fullName>
    </recommendedName>
</protein>
<comment type="subcellular location">
    <subcellularLocation>
        <location evidence="1">Membrane</location>
        <topology evidence="1">Multi-pass membrane protein</topology>
    </subcellularLocation>
    <subcellularLocation>
        <location evidence="2">Nucleus</location>
        <location evidence="2">Nucleolus</location>
    </subcellularLocation>
</comment>
<dbReference type="Pfam" id="PF15341">
    <property type="entry name" value="SLX9"/>
    <property type="match status" value="1"/>
</dbReference>
<feature type="transmembrane region" description="Helical" evidence="10">
    <location>
        <begin position="313"/>
        <end position="334"/>
    </location>
</feature>
<accession>A0A4Y9Z843</accession>
<dbReference type="GO" id="GO:0030686">
    <property type="term" value="C:90S preribosome"/>
    <property type="evidence" value="ECO:0007669"/>
    <property type="project" value="InterPro"/>
</dbReference>
<evidence type="ECO:0000256" key="7">
    <source>
        <dbReference type="ARBA" id="ARBA00023136"/>
    </source>
</evidence>
<feature type="transmembrane region" description="Helical" evidence="10">
    <location>
        <begin position="147"/>
        <end position="168"/>
    </location>
</feature>
<dbReference type="InterPro" id="IPR037185">
    <property type="entry name" value="EmrE-like"/>
</dbReference>
<evidence type="ECO:0000256" key="4">
    <source>
        <dbReference type="ARBA" id="ARBA00021321"/>
    </source>
</evidence>
<comment type="similarity">
    <text evidence="3">Belongs to the SLX9 family.</text>
</comment>
<organism evidence="11 12">
    <name type="scientific">Dentipellis fragilis</name>
    <dbReference type="NCBI Taxonomy" id="205917"/>
    <lineage>
        <taxon>Eukaryota</taxon>
        <taxon>Fungi</taxon>
        <taxon>Dikarya</taxon>
        <taxon>Basidiomycota</taxon>
        <taxon>Agaricomycotina</taxon>
        <taxon>Agaricomycetes</taxon>
        <taxon>Russulales</taxon>
        <taxon>Hericiaceae</taxon>
        <taxon>Dentipellis</taxon>
    </lineage>
</organism>
<feature type="compositionally biased region" description="Low complexity" evidence="9">
    <location>
        <begin position="1"/>
        <end position="17"/>
    </location>
</feature>
<evidence type="ECO:0000313" key="11">
    <source>
        <dbReference type="EMBL" id="TFY71046.1"/>
    </source>
</evidence>
<dbReference type="GO" id="GO:0030688">
    <property type="term" value="C:preribosome, small subunit precursor"/>
    <property type="evidence" value="ECO:0007669"/>
    <property type="project" value="InterPro"/>
</dbReference>
<dbReference type="InterPro" id="IPR028160">
    <property type="entry name" value="Slx9-like"/>
</dbReference>
<dbReference type="AlphaFoldDB" id="A0A4Y9Z843"/>
<keyword evidence="5 10" id="KW-0812">Transmembrane</keyword>
<comment type="caution">
    <text evidence="11">The sequence shown here is derived from an EMBL/GenBank/DDBJ whole genome shotgun (WGS) entry which is preliminary data.</text>
</comment>
<feature type="transmembrane region" description="Helical" evidence="10">
    <location>
        <begin position="341"/>
        <end position="361"/>
    </location>
</feature>
<name>A0A4Y9Z843_9AGAM</name>
<dbReference type="GO" id="GO:0000329">
    <property type="term" value="C:fungal-type vacuole membrane"/>
    <property type="evidence" value="ECO:0007669"/>
    <property type="project" value="TreeGrafter"/>
</dbReference>
<dbReference type="PANTHER" id="PTHR23051:SF0">
    <property type="entry name" value="SOLUTE CARRIER FAMILY 35 MEMBER F5"/>
    <property type="match status" value="1"/>
</dbReference>
<keyword evidence="6 10" id="KW-1133">Transmembrane helix</keyword>
<keyword evidence="7 10" id="KW-0472">Membrane</keyword>
<evidence type="ECO:0000256" key="9">
    <source>
        <dbReference type="SAM" id="MobiDB-lite"/>
    </source>
</evidence>
<dbReference type="PANTHER" id="PTHR23051">
    <property type="entry name" value="SOLUTE CARRIER FAMILY 35, MEMBER F5"/>
    <property type="match status" value="1"/>
</dbReference>
<feature type="transmembrane region" description="Helical" evidence="10">
    <location>
        <begin position="199"/>
        <end position="217"/>
    </location>
</feature>
<dbReference type="Proteomes" id="UP000298327">
    <property type="component" value="Unassembled WGS sequence"/>
</dbReference>
<dbReference type="GO" id="GO:0005730">
    <property type="term" value="C:nucleolus"/>
    <property type="evidence" value="ECO:0007669"/>
    <property type="project" value="UniProtKB-SubCell"/>
</dbReference>
<gene>
    <name evidence="11" type="ORF">EVG20_g1944</name>
</gene>
<feature type="transmembrane region" description="Helical" evidence="10">
    <location>
        <begin position="174"/>
        <end position="192"/>
    </location>
</feature>
<dbReference type="STRING" id="205917.A0A4Y9Z843"/>
<feature type="transmembrane region" description="Helical" evidence="10">
    <location>
        <begin position="62"/>
        <end position="81"/>
    </location>
</feature>
<evidence type="ECO:0000256" key="8">
    <source>
        <dbReference type="ARBA" id="ARBA00023242"/>
    </source>
</evidence>
<proteinExistence type="inferred from homology"/>
<dbReference type="EMBL" id="SEOQ01000069">
    <property type="protein sequence ID" value="TFY71046.1"/>
    <property type="molecule type" value="Genomic_DNA"/>
</dbReference>
<dbReference type="OrthoDB" id="1436450at2759"/>
<sequence>MDSLPSSRTSSESSRGKSPARLPPNRRDYVIGIALLFVVVVLWTSSSFVTQDLYVEGYEKPFLITYLNTSSFSFYLIPFLFRSLWKRYHGNSDDAVTGPVAEYQPLVEEHEESHGVEYSRNVYVPPEEEDVTLTALPPLTVRQTARLSSIFCFFWFVANWSLTAALGFTSVASATILSATSGFFTLIIGRLFRVETLTLAKVGAVIMSFAGVLIVSLSDSQSTTEPAGASAETYSAAHEPRPIWGDFLAVLSAAFYALYVTLLKVRIGDESRIDMQLFFGFVGLFNILACWPIGVILHLTGGERIELPTTNRAVAGMLFNMAVTLTSDYIYVIAMLKTTPLVVTIGLSLTMPLAVVGDLWLQHPVKAQVVVGALLVLISFVVVGVEDSQKPREGPVAAVEGSRVRRSREPKERRARTYGHEPSAKVAKRQYAAQDNAVQHVDVGASAGASGDDILQGIDAEVEPRNSVKKKDKLVRKHELFIERLEASRSPYSKSHNRRLKRREREQIGGGLGEIKAAISALEKDVASEDDAPQVGNAGEEQPSQQKRSAQRPGQIGKGKGAPLSQAQRKRALKAEQMRQPMILANAEFSANPFQVIRTHAQNTLVQRQSS</sequence>
<feature type="region of interest" description="Disordered" evidence="9">
    <location>
        <begin position="392"/>
        <end position="425"/>
    </location>
</feature>
<feature type="transmembrane region" description="Helical" evidence="10">
    <location>
        <begin position="243"/>
        <end position="265"/>
    </location>
</feature>
<keyword evidence="8" id="KW-0539">Nucleus</keyword>
<reference evidence="11 12" key="1">
    <citation type="submission" date="2019-02" db="EMBL/GenBank/DDBJ databases">
        <title>Genome sequencing of the rare red list fungi Dentipellis fragilis.</title>
        <authorList>
            <person name="Buettner E."/>
            <person name="Kellner H."/>
        </authorList>
    </citation>
    <scope>NUCLEOTIDE SEQUENCE [LARGE SCALE GENOMIC DNA]</scope>
    <source>
        <strain evidence="11 12">DSM 105465</strain>
    </source>
</reference>
<evidence type="ECO:0000256" key="2">
    <source>
        <dbReference type="ARBA" id="ARBA00004604"/>
    </source>
</evidence>
<keyword evidence="12" id="KW-1185">Reference proteome</keyword>
<feature type="transmembrane region" description="Helical" evidence="10">
    <location>
        <begin position="367"/>
        <end position="385"/>
    </location>
</feature>
<feature type="transmembrane region" description="Helical" evidence="10">
    <location>
        <begin position="29"/>
        <end position="50"/>
    </location>
</feature>
<feature type="region of interest" description="Disordered" evidence="9">
    <location>
        <begin position="1"/>
        <end position="21"/>
    </location>
</feature>
<feature type="transmembrane region" description="Helical" evidence="10">
    <location>
        <begin position="277"/>
        <end position="301"/>
    </location>
</feature>
<dbReference type="GO" id="GO:0000462">
    <property type="term" value="P:maturation of SSU-rRNA from tricistronic rRNA transcript (SSU-rRNA, 5.8S rRNA, LSU-rRNA)"/>
    <property type="evidence" value="ECO:0007669"/>
    <property type="project" value="InterPro"/>
</dbReference>
<evidence type="ECO:0000256" key="3">
    <source>
        <dbReference type="ARBA" id="ARBA00011022"/>
    </source>
</evidence>
<dbReference type="SUPFAM" id="SSF103481">
    <property type="entry name" value="Multidrug resistance efflux transporter EmrE"/>
    <property type="match status" value="1"/>
</dbReference>
<evidence type="ECO:0000256" key="1">
    <source>
        <dbReference type="ARBA" id="ARBA00004141"/>
    </source>
</evidence>
<evidence type="ECO:0000256" key="5">
    <source>
        <dbReference type="ARBA" id="ARBA00022692"/>
    </source>
</evidence>
<evidence type="ECO:0000313" key="12">
    <source>
        <dbReference type="Proteomes" id="UP000298327"/>
    </source>
</evidence>